<protein>
    <submittedName>
        <fullName evidence="1">3'-5' exonuclease</fullName>
    </submittedName>
</protein>
<evidence type="ECO:0000313" key="2">
    <source>
        <dbReference type="Proteomes" id="UP001597045"/>
    </source>
</evidence>
<dbReference type="EMBL" id="JBHTIS010002345">
    <property type="protein sequence ID" value="MFD1049698.1"/>
    <property type="molecule type" value="Genomic_DNA"/>
</dbReference>
<dbReference type="Proteomes" id="UP001597045">
    <property type="component" value="Unassembled WGS sequence"/>
</dbReference>
<keyword evidence="1" id="KW-0269">Exonuclease</keyword>
<feature type="non-terminal residue" evidence="1">
    <location>
        <position position="1"/>
    </location>
</feature>
<dbReference type="Gene3D" id="3.30.420.10">
    <property type="entry name" value="Ribonuclease H-like superfamily/Ribonuclease H"/>
    <property type="match status" value="1"/>
</dbReference>
<keyword evidence="2" id="KW-1185">Reference proteome</keyword>
<sequence length="74" mass="8175">ARRLLPGRDSYKLGALVAEFELAHGLEETLRPHRATYDAVVTARLFVQIAGRRTLEELRDQPSGGAGDEEPALF</sequence>
<proteinExistence type="predicted"/>
<gene>
    <name evidence="1" type="ORF">ACFQ1S_31305</name>
</gene>
<accession>A0ABW3MGG5</accession>
<evidence type="ECO:0000313" key="1">
    <source>
        <dbReference type="EMBL" id="MFD1049698.1"/>
    </source>
</evidence>
<comment type="caution">
    <text evidence="1">The sequence shown here is derived from an EMBL/GenBank/DDBJ whole genome shotgun (WGS) entry which is preliminary data.</text>
</comment>
<reference evidence="2" key="1">
    <citation type="journal article" date="2019" name="Int. J. Syst. Evol. Microbiol.">
        <title>The Global Catalogue of Microorganisms (GCM) 10K type strain sequencing project: providing services to taxonomists for standard genome sequencing and annotation.</title>
        <authorList>
            <consortium name="The Broad Institute Genomics Platform"/>
            <consortium name="The Broad Institute Genome Sequencing Center for Infectious Disease"/>
            <person name="Wu L."/>
            <person name="Ma J."/>
        </authorList>
    </citation>
    <scope>NUCLEOTIDE SEQUENCE [LARGE SCALE GENOMIC DNA]</scope>
    <source>
        <strain evidence="2">JCM 31486</strain>
    </source>
</reference>
<organism evidence="1 2">
    <name type="scientific">Kibdelosporangium lantanae</name>
    <dbReference type="NCBI Taxonomy" id="1497396"/>
    <lineage>
        <taxon>Bacteria</taxon>
        <taxon>Bacillati</taxon>
        <taxon>Actinomycetota</taxon>
        <taxon>Actinomycetes</taxon>
        <taxon>Pseudonocardiales</taxon>
        <taxon>Pseudonocardiaceae</taxon>
        <taxon>Kibdelosporangium</taxon>
    </lineage>
</organism>
<keyword evidence="1" id="KW-0540">Nuclease</keyword>
<name>A0ABW3MGG5_9PSEU</name>
<dbReference type="SUPFAM" id="SSF53098">
    <property type="entry name" value="Ribonuclease H-like"/>
    <property type="match status" value="1"/>
</dbReference>
<dbReference type="GO" id="GO:0004527">
    <property type="term" value="F:exonuclease activity"/>
    <property type="evidence" value="ECO:0007669"/>
    <property type="project" value="UniProtKB-KW"/>
</dbReference>
<dbReference type="InterPro" id="IPR012337">
    <property type="entry name" value="RNaseH-like_sf"/>
</dbReference>
<dbReference type="InterPro" id="IPR036397">
    <property type="entry name" value="RNaseH_sf"/>
</dbReference>
<keyword evidence="1" id="KW-0378">Hydrolase</keyword>